<gene>
    <name evidence="1" type="ORF">ACOLOM_LOCUS1515</name>
</gene>
<proteinExistence type="predicted"/>
<sequence>MVYQPRLSPLATTSFDVSSPSLRNGGNSNNQDWLRRRQVGSYQDESSSFVDTLQSPLQARQTVIPRSQSTRITPLPPEQTQTSVASPPAENFSTRTSTTFQPQRQNSFIIQTPGQSIKRENESILTASTIRSTNVPSSQGTTQPFTPQQNSNTFQQSQLLGFSTTQSPLSQSSQTFNNSSTRTTNQNSSPYILSDPGKTVYSTGLSGRSIGQTESTTRPKQAESALVQTTPYPKPKQQPAFTNLPKNPPIPSLVLSNTTTSTTSNASFVPNAWFSDGTPVPVQVPVSRYRIAPYVTPTKFSERLVNVKGVPALLPPDPDPDEGIEY</sequence>
<dbReference type="EMBL" id="CAJVPT010001809">
    <property type="protein sequence ID" value="CAG8469230.1"/>
    <property type="molecule type" value="Genomic_DNA"/>
</dbReference>
<keyword evidence="2" id="KW-1185">Reference proteome</keyword>
<reference evidence="1" key="1">
    <citation type="submission" date="2021-06" db="EMBL/GenBank/DDBJ databases">
        <authorList>
            <person name="Kallberg Y."/>
            <person name="Tangrot J."/>
            <person name="Rosling A."/>
        </authorList>
    </citation>
    <scope>NUCLEOTIDE SEQUENCE</scope>
    <source>
        <strain evidence="1">CL356</strain>
    </source>
</reference>
<evidence type="ECO:0000313" key="1">
    <source>
        <dbReference type="EMBL" id="CAG8469230.1"/>
    </source>
</evidence>
<comment type="caution">
    <text evidence="1">The sequence shown here is derived from an EMBL/GenBank/DDBJ whole genome shotgun (WGS) entry which is preliminary data.</text>
</comment>
<organism evidence="1 2">
    <name type="scientific">Acaulospora colombiana</name>
    <dbReference type="NCBI Taxonomy" id="27376"/>
    <lineage>
        <taxon>Eukaryota</taxon>
        <taxon>Fungi</taxon>
        <taxon>Fungi incertae sedis</taxon>
        <taxon>Mucoromycota</taxon>
        <taxon>Glomeromycotina</taxon>
        <taxon>Glomeromycetes</taxon>
        <taxon>Diversisporales</taxon>
        <taxon>Acaulosporaceae</taxon>
        <taxon>Acaulospora</taxon>
    </lineage>
</organism>
<accession>A0ACA9KGL7</accession>
<name>A0ACA9KGL7_9GLOM</name>
<dbReference type="Proteomes" id="UP000789525">
    <property type="component" value="Unassembled WGS sequence"/>
</dbReference>
<evidence type="ECO:0000313" key="2">
    <source>
        <dbReference type="Proteomes" id="UP000789525"/>
    </source>
</evidence>
<protein>
    <submittedName>
        <fullName evidence="1">15850_t:CDS:1</fullName>
    </submittedName>
</protein>